<dbReference type="InterPro" id="IPR012961">
    <property type="entry name" value="Ski2/MTR4_C"/>
</dbReference>
<dbReference type="SUPFAM" id="SSF52540">
    <property type="entry name" value="P-loop containing nucleoside triphosphate hydrolases"/>
    <property type="match status" value="1"/>
</dbReference>
<dbReference type="InterPro" id="IPR058621">
    <property type="entry name" value="SH3_HelY"/>
</dbReference>
<protein>
    <submittedName>
        <fullName evidence="8">DEAD/DEAH box helicase</fullName>
    </submittedName>
</protein>
<dbReference type="GO" id="GO:0070478">
    <property type="term" value="P:nuclear-transcribed mRNA catabolic process, 3'-5' exonucleolytic nonsense-mediated decay"/>
    <property type="evidence" value="ECO:0007669"/>
    <property type="project" value="TreeGrafter"/>
</dbReference>
<comment type="caution">
    <text evidence="8">The sequence shown here is derived from an EMBL/GenBank/DDBJ whole genome shotgun (WGS) entry which is preliminary data.</text>
</comment>
<dbReference type="SMART" id="SM00487">
    <property type="entry name" value="DEXDc"/>
    <property type="match status" value="1"/>
</dbReference>
<feature type="compositionally biased region" description="Low complexity" evidence="5">
    <location>
        <begin position="934"/>
        <end position="956"/>
    </location>
</feature>
<feature type="compositionally biased region" description="Acidic residues" evidence="5">
    <location>
        <begin position="957"/>
        <end position="978"/>
    </location>
</feature>
<evidence type="ECO:0000313" key="8">
    <source>
        <dbReference type="EMBL" id="MCP3424586.1"/>
    </source>
</evidence>
<evidence type="ECO:0000256" key="4">
    <source>
        <dbReference type="ARBA" id="ARBA00022840"/>
    </source>
</evidence>
<dbReference type="SMART" id="SM00490">
    <property type="entry name" value="HELICc"/>
    <property type="match status" value="1"/>
</dbReference>
<evidence type="ECO:0000256" key="2">
    <source>
        <dbReference type="ARBA" id="ARBA00022801"/>
    </source>
</evidence>
<dbReference type="SMART" id="SM01142">
    <property type="entry name" value="DSHCT"/>
    <property type="match status" value="1"/>
</dbReference>
<gene>
    <name evidence="8" type="ORF">NBM05_00670</name>
</gene>
<evidence type="ECO:0000256" key="5">
    <source>
        <dbReference type="SAM" id="MobiDB-lite"/>
    </source>
</evidence>
<evidence type="ECO:0000256" key="3">
    <source>
        <dbReference type="ARBA" id="ARBA00022806"/>
    </source>
</evidence>
<dbReference type="PROSITE" id="PS51192">
    <property type="entry name" value="HELICASE_ATP_BIND_1"/>
    <property type="match status" value="1"/>
</dbReference>
<feature type="compositionally biased region" description="Basic and acidic residues" evidence="5">
    <location>
        <begin position="643"/>
        <end position="664"/>
    </location>
</feature>
<proteinExistence type="predicted"/>
<organism evidence="8 9">
    <name type="scientific">Rothia santali</name>
    <dbReference type="NCBI Taxonomy" id="2949643"/>
    <lineage>
        <taxon>Bacteria</taxon>
        <taxon>Bacillati</taxon>
        <taxon>Actinomycetota</taxon>
        <taxon>Actinomycetes</taxon>
        <taxon>Micrococcales</taxon>
        <taxon>Micrococcaceae</taxon>
        <taxon>Rothia</taxon>
    </lineage>
</organism>
<dbReference type="GO" id="GO:0003676">
    <property type="term" value="F:nucleic acid binding"/>
    <property type="evidence" value="ECO:0007669"/>
    <property type="project" value="InterPro"/>
</dbReference>
<dbReference type="Gene3D" id="3.40.50.300">
    <property type="entry name" value="P-loop containing nucleotide triphosphate hydrolases"/>
    <property type="match status" value="2"/>
</dbReference>
<evidence type="ECO:0000256" key="1">
    <source>
        <dbReference type="ARBA" id="ARBA00022741"/>
    </source>
</evidence>
<dbReference type="InterPro" id="IPR011545">
    <property type="entry name" value="DEAD/DEAH_box_helicase_dom"/>
</dbReference>
<dbReference type="GO" id="GO:0004386">
    <property type="term" value="F:helicase activity"/>
    <property type="evidence" value="ECO:0007669"/>
    <property type="project" value="UniProtKB-KW"/>
</dbReference>
<feature type="domain" description="Helicase ATP-binding" evidence="6">
    <location>
        <begin position="41"/>
        <end position="199"/>
    </location>
</feature>
<accession>A0A9X2KK28</accession>
<keyword evidence="4" id="KW-0067">ATP-binding</keyword>
<feature type="region of interest" description="Disordered" evidence="5">
    <location>
        <begin position="638"/>
        <end position="672"/>
    </location>
</feature>
<dbReference type="Pfam" id="PF00270">
    <property type="entry name" value="DEAD"/>
    <property type="match status" value="1"/>
</dbReference>
<dbReference type="InterPro" id="IPR001650">
    <property type="entry name" value="Helicase_C-like"/>
</dbReference>
<feature type="region of interest" description="Disordered" evidence="5">
    <location>
        <begin position="934"/>
        <end position="978"/>
    </location>
</feature>
<dbReference type="PANTHER" id="PTHR12131">
    <property type="entry name" value="ATP-DEPENDENT RNA AND DNA HELICASE"/>
    <property type="match status" value="1"/>
</dbReference>
<dbReference type="PANTHER" id="PTHR12131:SF1">
    <property type="entry name" value="ATP-DEPENDENT RNA HELICASE SUPV3L1, MITOCHONDRIAL-RELATED"/>
    <property type="match status" value="1"/>
</dbReference>
<keyword evidence="1" id="KW-0547">Nucleotide-binding</keyword>
<dbReference type="InterPro" id="IPR014001">
    <property type="entry name" value="Helicase_ATP-bd"/>
</dbReference>
<feature type="region of interest" description="Disordered" evidence="5">
    <location>
        <begin position="257"/>
        <end position="282"/>
    </location>
</feature>
<evidence type="ECO:0000259" key="6">
    <source>
        <dbReference type="PROSITE" id="PS51192"/>
    </source>
</evidence>
<dbReference type="Pfam" id="PF00271">
    <property type="entry name" value="Helicase_C"/>
    <property type="match status" value="1"/>
</dbReference>
<dbReference type="EMBL" id="JANAFB010000001">
    <property type="protein sequence ID" value="MCP3424586.1"/>
    <property type="molecule type" value="Genomic_DNA"/>
</dbReference>
<dbReference type="GO" id="GO:0016787">
    <property type="term" value="F:hydrolase activity"/>
    <property type="evidence" value="ECO:0007669"/>
    <property type="project" value="UniProtKB-KW"/>
</dbReference>
<feature type="compositionally biased region" description="Basic residues" evidence="5">
    <location>
        <begin position="257"/>
        <end position="271"/>
    </location>
</feature>
<dbReference type="RefSeq" id="WP_254164259.1">
    <property type="nucleotide sequence ID" value="NZ_JANAFB010000001.1"/>
</dbReference>
<reference evidence="8" key="1">
    <citation type="submission" date="2022-06" db="EMBL/GenBank/DDBJ databases">
        <title>Rothia sp. isolated from sandalwood seedling.</title>
        <authorList>
            <person name="Tuikhar N."/>
            <person name="Kirdat K."/>
            <person name="Thorat V."/>
            <person name="Swetha P."/>
            <person name="Padma S."/>
            <person name="Sundararaj R."/>
            <person name="Yadav A."/>
        </authorList>
    </citation>
    <scope>NUCLEOTIDE SEQUENCE</scope>
    <source>
        <strain evidence="8">AR01</strain>
    </source>
</reference>
<name>A0A9X2KK28_9MICC</name>
<keyword evidence="2" id="KW-0378">Hydrolase</keyword>
<dbReference type="Gene3D" id="1.10.3380.30">
    <property type="match status" value="1"/>
</dbReference>
<feature type="domain" description="Helicase C-terminal" evidence="7">
    <location>
        <begin position="307"/>
        <end position="486"/>
    </location>
</feature>
<dbReference type="Proteomes" id="UP001139502">
    <property type="component" value="Unassembled WGS sequence"/>
</dbReference>
<dbReference type="InterPro" id="IPR050699">
    <property type="entry name" value="RNA-DNA_Helicase"/>
</dbReference>
<dbReference type="AlphaFoldDB" id="A0A9X2KK28"/>
<dbReference type="CDD" id="cd18795">
    <property type="entry name" value="SF2_C_Ski2"/>
    <property type="match status" value="1"/>
</dbReference>
<dbReference type="GO" id="GO:0055087">
    <property type="term" value="C:Ski complex"/>
    <property type="evidence" value="ECO:0007669"/>
    <property type="project" value="TreeGrafter"/>
</dbReference>
<dbReference type="PROSITE" id="PS51194">
    <property type="entry name" value="HELICASE_CTER"/>
    <property type="match status" value="1"/>
</dbReference>
<dbReference type="Pfam" id="PF08148">
    <property type="entry name" value="DSHCT"/>
    <property type="match status" value="1"/>
</dbReference>
<dbReference type="InterPro" id="IPR027417">
    <property type="entry name" value="P-loop_NTPase"/>
</dbReference>
<evidence type="ECO:0000313" key="9">
    <source>
        <dbReference type="Proteomes" id="UP001139502"/>
    </source>
</evidence>
<sequence length="978" mass="108255">MPGFADQYLAAKARQEHLKTPLGRFESSLDFRLDDFQQEACQALQDGHGVLVAAPTGAGKTVVGEFAVFLARTQGTKAFYTTPIKALSNQKYRDLAALHGAENVGLLTGDISINPEAPITVMTTEVLRNMLYAQSDTLDRLGYVVMDEVHYLADRFRGAVWEEVIIHLPDSVSIVSLSATISNAEEFGQWLDTVRGSTRVVVSEHRPVPLWQHVLVGSHLYDLFSDDTTISRAADIVRREGADSLAVNPDLLRATSRRGYGRGKRGPRGSHRPGPSRIRRAPRPVVLREMDGAGLLPAIYFIFSRAACDDAVSQCIDYDLRLTDQRQAQLIRAYIAEATAGVELKDLRVLGFDEWREGLTRGIASHHAGMLPLFKEIVEHLFSEGLVKVVFATETLSLGINMPARSVVLEKLAKFNGEQHVDISPGEYTQLTGRAGRRGIDVEGHAVVLWNEGMDAKSIAGLASRRTYPLYSSFKPTYNMSVNLLSQFGAERTRSILESSFAQFQADRSVVSLAGKIRRQEKALAGYERSMTCHLGDYVEYAELKYALNQLEKKTSRDRKLANRSAAEESLQLLLPGDVVDVPWGKSPGPAVVVAKPELGVSVRVSVVTMSAHLRHVTARDFSGEVEPVSRARVPKHFTGRTPQERRDMSSRVRDALAEQRPPREVSTPRQRTFGTVDRDRDEIQRLRGLVESHPCHGCSEREDHARWFHRWTKLRRETDALRRQVDSRTNTIAQRFEQILRLLEEYGYIRRTTAGAPELAPIGEPLRKLYGERDLLIAQALNAGYFQGLDSAALCAAMTPLIYTGKRDETPFLRTYPADLGGRVGELHGLWSDLTSAERRHRLPETPVPDVGLMWPLYRWARGDSLARSLEGSGLVAGDFVRATKQAIDALDQLGHATGDPHLRAGAEAAIRLIKRGVVVHELDSADPAAYADESGAADAWGGGPWARDGAPPAAEETDDDDRPAGEDPVEEDEDAR</sequence>
<dbReference type="Pfam" id="PF26090">
    <property type="entry name" value="SH3_HelY"/>
    <property type="match status" value="1"/>
</dbReference>
<dbReference type="GO" id="GO:0005524">
    <property type="term" value="F:ATP binding"/>
    <property type="evidence" value="ECO:0007669"/>
    <property type="project" value="UniProtKB-KW"/>
</dbReference>
<keyword evidence="9" id="KW-1185">Reference proteome</keyword>
<evidence type="ECO:0000259" key="7">
    <source>
        <dbReference type="PROSITE" id="PS51194"/>
    </source>
</evidence>
<keyword evidence="3 8" id="KW-0347">Helicase</keyword>
<dbReference type="FunFam" id="3.40.50.300:FF:000190">
    <property type="entry name" value="ATP-dependent RNA helicase"/>
    <property type="match status" value="1"/>
</dbReference>